<evidence type="ECO:0000313" key="2">
    <source>
        <dbReference type="EMBL" id="HGQ18975.1"/>
    </source>
</evidence>
<dbReference type="EMBL" id="DTBZ01000156">
    <property type="protein sequence ID" value="HGQ18975.1"/>
    <property type="molecule type" value="Genomic_DNA"/>
</dbReference>
<proteinExistence type="predicted"/>
<name>A0A7J3I7W4_9CREN</name>
<gene>
    <name evidence="1" type="ORF">ENT87_04765</name>
    <name evidence="2" type="ORF">ENU30_08415</name>
</gene>
<evidence type="ECO:0000313" key="1">
    <source>
        <dbReference type="EMBL" id="HGN36840.1"/>
    </source>
</evidence>
<comment type="caution">
    <text evidence="1">The sequence shown here is derived from an EMBL/GenBank/DDBJ whole genome shotgun (WGS) entry which is preliminary data.</text>
</comment>
<accession>A0A7J3I7W4</accession>
<sequence length="72" mass="8280">MDGYEICVRRVSSNIIPGFIQFIEIVSGKSFIQLFKYNDVRGVLSKFYSTEVVDIIINILTRRIEEVCGKDC</sequence>
<protein>
    <submittedName>
        <fullName evidence="1">Uncharacterized protein</fullName>
    </submittedName>
</protein>
<dbReference type="AlphaFoldDB" id="A0A7J3I7W4"/>
<organism evidence="1">
    <name type="scientific">Ignisphaera aggregans</name>
    <dbReference type="NCBI Taxonomy" id="334771"/>
    <lineage>
        <taxon>Archaea</taxon>
        <taxon>Thermoproteota</taxon>
        <taxon>Thermoprotei</taxon>
        <taxon>Desulfurococcales</taxon>
        <taxon>Desulfurococcaceae</taxon>
        <taxon>Ignisphaera</taxon>
    </lineage>
</organism>
<reference evidence="1" key="1">
    <citation type="journal article" date="2020" name="mSystems">
        <title>Genome- and Community-Level Interaction Insights into Carbon Utilization and Element Cycling Functions of Hydrothermarchaeota in Hydrothermal Sediment.</title>
        <authorList>
            <person name="Zhou Z."/>
            <person name="Liu Y."/>
            <person name="Xu W."/>
            <person name="Pan J."/>
            <person name="Luo Z.H."/>
            <person name="Li M."/>
        </authorList>
    </citation>
    <scope>NUCLEOTIDE SEQUENCE [LARGE SCALE GENOMIC DNA]</scope>
    <source>
        <strain evidence="1">SpSt-618</strain>
        <strain evidence="2">SpSt-657</strain>
    </source>
</reference>
<dbReference type="EMBL" id="DTAI01000134">
    <property type="protein sequence ID" value="HGN36840.1"/>
    <property type="molecule type" value="Genomic_DNA"/>
</dbReference>